<dbReference type="AlphaFoldDB" id="W2HI90"/>
<sequence>IRPWDDFVDTRGCGFEDPTVPVPRALDNFLTCDSKGSLGLDRRPWRCLQQVPSLIGMREHRDDAATS</sequence>
<accession>W2HI90</accession>
<gene>
    <name evidence="1" type="ORF">L915_02621</name>
</gene>
<dbReference type="EMBL" id="KI684635">
    <property type="protein sequence ID" value="ETK94300.1"/>
    <property type="molecule type" value="Genomic_DNA"/>
</dbReference>
<reference evidence="1" key="1">
    <citation type="submission" date="2013-11" db="EMBL/GenBank/DDBJ databases">
        <title>The Genome Sequence of Phytophthora parasitica CJ02B3.</title>
        <authorList>
            <consortium name="The Broad Institute Genomics Platform"/>
            <person name="Russ C."/>
            <person name="Tyler B."/>
            <person name="Panabieres F."/>
            <person name="Shan W."/>
            <person name="Tripathy S."/>
            <person name="Grunwald N."/>
            <person name="Machado M."/>
            <person name="Johnson C.S."/>
            <person name="Arredondo F."/>
            <person name="Hong C."/>
            <person name="Coffey M."/>
            <person name="Young S.K."/>
            <person name="Zeng Q."/>
            <person name="Gargeya S."/>
            <person name="Fitzgerald M."/>
            <person name="Abouelleil A."/>
            <person name="Alvarado L."/>
            <person name="Chapman S.B."/>
            <person name="Gainer-Dewar J."/>
            <person name="Goldberg J."/>
            <person name="Griggs A."/>
            <person name="Gujja S."/>
            <person name="Hansen M."/>
            <person name="Howarth C."/>
            <person name="Imamovic A."/>
            <person name="Ireland A."/>
            <person name="Larimer J."/>
            <person name="McCowan C."/>
            <person name="Murphy C."/>
            <person name="Pearson M."/>
            <person name="Poon T.W."/>
            <person name="Priest M."/>
            <person name="Roberts A."/>
            <person name="Saif S."/>
            <person name="Shea T."/>
            <person name="Sykes S."/>
            <person name="Wortman J."/>
            <person name="Nusbaum C."/>
            <person name="Birren B."/>
        </authorList>
    </citation>
    <scope>NUCLEOTIDE SEQUENCE [LARGE SCALE GENOMIC DNA]</scope>
    <source>
        <strain evidence="1">CJ02B3</strain>
    </source>
</reference>
<protein>
    <submittedName>
        <fullName evidence="1">Uncharacterized protein</fullName>
    </submittedName>
</protein>
<organism evidence="1">
    <name type="scientific">Phytophthora nicotianae</name>
    <name type="common">Potato buckeye rot agent</name>
    <name type="synonym">Phytophthora parasitica</name>
    <dbReference type="NCBI Taxonomy" id="4792"/>
    <lineage>
        <taxon>Eukaryota</taxon>
        <taxon>Sar</taxon>
        <taxon>Stramenopiles</taxon>
        <taxon>Oomycota</taxon>
        <taxon>Peronosporomycetes</taxon>
        <taxon>Peronosporales</taxon>
        <taxon>Peronosporaceae</taxon>
        <taxon>Phytophthora</taxon>
    </lineage>
</organism>
<name>W2HI90_PHYNI</name>
<feature type="non-terminal residue" evidence="1">
    <location>
        <position position="1"/>
    </location>
</feature>
<evidence type="ECO:0000313" key="1">
    <source>
        <dbReference type="EMBL" id="ETK94300.1"/>
    </source>
</evidence>
<proteinExistence type="predicted"/>
<dbReference type="Proteomes" id="UP000053236">
    <property type="component" value="Unassembled WGS sequence"/>
</dbReference>